<name>A0ABD5QS80_9EURY</name>
<keyword evidence="2" id="KW-1133">Transmembrane helix</keyword>
<feature type="transmembrane region" description="Helical" evidence="2">
    <location>
        <begin position="21"/>
        <end position="45"/>
    </location>
</feature>
<protein>
    <submittedName>
        <fullName evidence="3">Uncharacterized protein</fullName>
    </submittedName>
</protein>
<evidence type="ECO:0000256" key="2">
    <source>
        <dbReference type="SAM" id="Phobius"/>
    </source>
</evidence>
<dbReference type="RefSeq" id="WP_122105940.1">
    <property type="nucleotide sequence ID" value="NZ_JBHSKV010000014.1"/>
</dbReference>
<evidence type="ECO:0000313" key="3">
    <source>
        <dbReference type="EMBL" id="MFC5135120.1"/>
    </source>
</evidence>
<feature type="compositionally biased region" description="Basic and acidic residues" evidence="1">
    <location>
        <begin position="1"/>
        <end position="14"/>
    </location>
</feature>
<dbReference type="Proteomes" id="UP001596145">
    <property type="component" value="Unassembled WGS sequence"/>
</dbReference>
<gene>
    <name evidence="3" type="ORF">ACFPJA_10385</name>
</gene>
<dbReference type="AlphaFoldDB" id="A0ABD5QS80"/>
<feature type="region of interest" description="Disordered" evidence="1">
    <location>
        <begin position="1"/>
        <end position="21"/>
    </location>
</feature>
<evidence type="ECO:0000313" key="4">
    <source>
        <dbReference type="Proteomes" id="UP001596145"/>
    </source>
</evidence>
<accession>A0ABD5QS80</accession>
<keyword evidence="4" id="KW-1185">Reference proteome</keyword>
<organism evidence="3 4">
    <name type="scientific">Halorubrum glutamatedens</name>
    <dbReference type="NCBI Taxonomy" id="2707018"/>
    <lineage>
        <taxon>Archaea</taxon>
        <taxon>Methanobacteriati</taxon>
        <taxon>Methanobacteriota</taxon>
        <taxon>Stenosarchaea group</taxon>
        <taxon>Halobacteria</taxon>
        <taxon>Halobacteriales</taxon>
        <taxon>Haloferacaceae</taxon>
        <taxon>Halorubrum</taxon>
    </lineage>
</organism>
<evidence type="ECO:0000256" key="1">
    <source>
        <dbReference type="SAM" id="MobiDB-lite"/>
    </source>
</evidence>
<comment type="caution">
    <text evidence="3">The sequence shown here is derived from an EMBL/GenBank/DDBJ whole genome shotgun (WGS) entry which is preliminary data.</text>
</comment>
<sequence length="78" mass="7988">MGGKDTDGSDREPGPVDPEDIGPAGAVIAVAFTGSVIAFVGFALLVLLGDVGFVLVAIGLLVVFASPAAYFRYRQLYG</sequence>
<keyword evidence="2" id="KW-0812">Transmembrane</keyword>
<reference evidence="3 4" key="1">
    <citation type="journal article" date="2019" name="Int. J. Syst. Evol. Microbiol.">
        <title>The Global Catalogue of Microorganisms (GCM) 10K type strain sequencing project: providing services to taxonomists for standard genome sequencing and annotation.</title>
        <authorList>
            <consortium name="The Broad Institute Genomics Platform"/>
            <consortium name="The Broad Institute Genome Sequencing Center for Infectious Disease"/>
            <person name="Wu L."/>
            <person name="Ma J."/>
        </authorList>
    </citation>
    <scope>NUCLEOTIDE SEQUENCE [LARGE SCALE GENOMIC DNA]</scope>
    <source>
        <strain evidence="3 4">CGMCC 1.16026</strain>
    </source>
</reference>
<dbReference type="EMBL" id="JBHSKV010000014">
    <property type="protein sequence ID" value="MFC5135120.1"/>
    <property type="molecule type" value="Genomic_DNA"/>
</dbReference>
<keyword evidence="2" id="KW-0472">Membrane</keyword>
<feature type="transmembrane region" description="Helical" evidence="2">
    <location>
        <begin position="51"/>
        <end position="71"/>
    </location>
</feature>
<proteinExistence type="predicted"/>